<feature type="compositionally biased region" description="Low complexity" evidence="7">
    <location>
        <begin position="15"/>
        <end position="25"/>
    </location>
</feature>
<keyword evidence="4 6" id="KW-0106">Calcium</keyword>
<dbReference type="Proteomes" id="UP000530660">
    <property type="component" value="Unassembled WGS sequence"/>
</dbReference>
<evidence type="ECO:0000256" key="6">
    <source>
        <dbReference type="PIRSR" id="PIRSR609283-1"/>
    </source>
</evidence>
<proteinExistence type="inferred from homology"/>
<name>A0A7J7ILJ4_9RHOD</name>
<evidence type="ECO:0000256" key="8">
    <source>
        <dbReference type="SAM" id="Phobius"/>
    </source>
</evidence>
<comment type="caution">
    <text evidence="9">The sequence shown here is derived from an EMBL/GenBank/DDBJ whole genome shotgun (WGS) entry which is preliminary data.</text>
</comment>
<dbReference type="GO" id="GO:0030166">
    <property type="term" value="P:proteoglycan biosynthetic process"/>
    <property type="evidence" value="ECO:0007669"/>
    <property type="project" value="TreeGrafter"/>
</dbReference>
<dbReference type="GO" id="GO:0045134">
    <property type="term" value="F:UDP phosphatase activity"/>
    <property type="evidence" value="ECO:0007669"/>
    <property type="project" value="TreeGrafter"/>
</dbReference>
<comment type="cofactor">
    <cofactor evidence="1 6">
        <name>Ca(2+)</name>
        <dbReference type="ChEBI" id="CHEBI:29108"/>
    </cofactor>
</comment>
<keyword evidence="2 6" id="KW-0479">Metal-binding</keyword>
<dbReference type="AlphaFoldDB" id="A0A7J7ILJ4"/>
<feature type="region of interest" description="Disordered" evidence="7">
    <location>
        <begin position="1"/>
        <end position="41"/>
    </location>
</feature>
<dbReference type="EMBL" id="VWRR01000005">
    <property type="protein sequence ID" value="KAF6003996.1"/>
    <property type="molecule type" value="Genomic_DNA"/>
</dbReference>
<comment type="similarity">
    <text evidence="5">Belongs to the apyrase family.</text>
</comment>
<evidence type="ECO:0000256" key="3">
    <source>
        <dbReference type="ARBA" id="ARBA00022801"/>
    </source>
</evidence>
<evidence type="ECO:0000313" key="9">
    <source>
        <dbReference type="EMBL" id="KAF6003996.1"/>
    </source>
</evidence>
<keyword evidence="3" id="KW-0378">Hydrolase</keyword>
<keyword evidence="8" id="KW-0472">Membrane</keyword>
<evidence type="ECO:0000313" key="10">
    <source>
        <dbReference type="Proteomes" id="UP000530660"/>
    </source>
</evidence>
<keyword evidence="8" id="KW-1133">Transmembrane helix</keyword>
<gene>
    <name evidence="9" type="primary">CANT1</name>
    <name evidence="9" type="ORF">F1559_004742</name>
</gene>
<keyword evidence="10" id="KW-1185">Reference proteome</keyword>
<dbReference type="PANTHER" id="PTHR13023">
    <property type="entry name" value="APYRASE"/>
    <property type="match status" value="1"/>
</dbReference>
<evidence type="ECO:0000256" key="1">
    <source>
        <dbReference type="ARBA" id="ARBA00001913"/>
    </source>
</evidence>
<dbReference type="Pfam" id="PF06079">
    <property type="entry name" value="Apyrase"/>
    <property type="match status" value="1"/>
</dbReference>
<evidence type="ECO:0000256" key="5">
    <source>
        <dbReference type="ARBA" id="ARBA00025738"/>
    </source>
</evidence>
<dbReference type="InterPro" id="IPR009283">
    <property type="entry name" value="Apyrase"/>
</dbReference>
<feature type="binding site" evidence="6">
    <location>
        <position position="331"/>
    </location>
    <ligand>
        <name>Ca(2+)</name>
        <dbReference type="ChEBI" id="CHEBI:29108"/>
    </ligand>
</feature>
<evidence type="ECO:0000256" key="4">
    <source>
        <dbReference type="ARBA" id="ARBA00022837"/>
    </source>
</evidence>
<dbReference type="PANTHER" id="PTHR13023:SF3">
    <property type="entry name" value="SOLUBLE CALCIUM-ACTIVATED NUCLEOTIDASE 1"/>
    <property type="match status" value="1"/>
</dbReference>
<dbReference type="SUPFAM" id="SSF101887">
    <property type="entry name" value="Apyrase"/>
    <property type="match status" value="1"/>
</dbReference>
<feature type="binding site" evidence="6">
    <location>
        <position position="404"/>
    </location>
    <ligand>
        <name>Ca(2+)</name>
        <dbReference type="ChEBI" id="CHEBI:29108"/>
    </ligand>
</feature>
<keyword evidence="8" id="KW-0812">Transmembrane</keyword>
<dbReference type="Gene3D" id="2.120.10.100">
    <property type="entry name" value="Apyrase"/>
    <property type="match status" value="1"/>
</dbReference>
<feature type="binding site" evidence="6">
    <location>
        <position position="280"/>
    </location>
    <ligand>
        <name>Ca(2+)</name>
        <dbReference type="ChEBI" id="CHEBI:29108"/>
    </ligand>
</feature>
<dbReference type="OrthoDB" id="25028at2759"/>
<reference evidence="9 10" key="1">
    <citation type="journal article" date="2020" name="J. Phycol.">
        <title>Comparative genome analysis reveals Cyanidiococcus gen. nov., a new extremophilic red algal genus sister to Cyanidioschyzon (Cyanidioschyzonaceae, Rhodophyta).</title>
        <authorList>
            <person name="Liu S.-L."/>
            <person name="Chiang Y.-R."/>
            <person name="Yoon H.S."/>
            <person name="Fu H.-Y."/>
        </authorList>
    </citation>
    <scope>NUCLEOTIDE SEQUENCE [LARGE SCALE GENOMIC DNA]</scope>
    <source>
        <strain evidence="9 10">THAL066</strain>
    </source>
</reference>
<evidence type="ECO:0000256" key="7">
    <source>
        <dbReference type="SAM" id="MobiDB-lite"/>
    </source>
</evidence>
<dbReference type="InterPro" id="IPR036258">
    <property type="entry name" value="Apyrase_sf"/>
</dbReference>
<feature type="binding site" evidence="6">
    <location>
        <position position="520"/>
    </location>
    <ligand>
        <name>Ca(2+)</name>
        <dbReference type="ChEBI" id="CHEBI:29108"/>
    </ligand>
</feature>
<feature type="binding site" evidence="6">
    <location>
        <position position="466"/>
    </location>
    <ligand>
        <name>Ca(2+)</name>
        <dbReference type="ChEBI" id="CHEBI:29108"/>
    </ligand>
</feature>
<dbReference type="GO" id="GO:0005509">
    <property type="term" value="F:calcium ion binding"/>
    <property type="evidence" value="ECO:0007669"/>
    <property type="project" value="InterPro"/>
</dbReference>
<evidence type="ECO:0000256" key="2">
    <source>
        <dbReference type="ARBA" id="ARBA00022723"/>
    </source>
</evidence>
<protein>
    <submittedName>
        <fullName evidence="9">Calcium activated nucleotidase 1</fullName>
    </submittedName>
</protein>
<feature type="transmembrane region" description="Helical" evidence="8">
    <location>
        <begin position="151"/>
        <end position="168"/>
    </location>
</feature>
<accession>A0A7J7ILJ4</accession>
<feature type="compositionally biased region" description="Basic and acidic residues" evidence="7">
    <location>
        <begin position="81"/>
        <end position="96"/>
    </location>
</feature>
<dbReference type="GO" id="GO:0004382">
    <property type="term" value="F:GDP phosphatase activity"/>
    <property type="evidence" value="ECO:0007669"/>
    <property type="project" value="TreeGrafter"/>
</dbReference>
<organism evidence="9 10">
    <name type="scientific">Cyanidiococcus yangmingshanensis</name>
    <dbReference type="NCBI Taxonomy" id="2690220"/>
    <lineage>
        <taxon>Eukaryota</taxon>
        <taxon>Rhodophyta</taxon>
        <taxon>Bangiophyceae</taxon>
        <taxon>Cyanidiales</taxon>
        <taxon>Cyanidiaceae</taxon>
        <taxon>Cyanidiococcus</taxon>
    </lineage>
</organism>
<feature type="compositionally biased region" description="Polar residues" evidence="7">
    <location>
        <begin position="62"/>
        <end position="79"/>
    </location>
</feature>
<sequence>MIAPRGSSLQRVYRSSSAGSLDADSGGPGRGGTRPNSRRASSRFRWFEMVADARDRHANGYAGSTNSLSSVASRQNSLDLESGRSESGAGDRNDKERRSSWYLGLGFSSGLTPPPLSSSLLPPTTASSSGGSPPHPFNLLSWLRRRSLRNLLWWLLLLCFFGLFLDFIQDHLIRQTNLMVSHGHDYRNGDLFRPDEDWGPHILGVITDMDRLSAVRQHAKQSATEWIAYFRRGQLEYRALAEPGNRSSTGTWSIRWLDPAPGVRLTTQLGESGRGMELSELVRWRGHLLAPCDRTGIVYEIRDAHAARPYAASRYVLATGDGEHVKGFKAEWMAVQHNALVVGGHGRETTDAHNGTLVLNHDAMWVKRIASDSDELVQHLNWTDRYERLRQAAGTSFPGYLEHEAVAWSERRAQWLFLPRRFSREPYDELANEYRGWNGYLLADEKVHHIRVKHLDLPIDGERGFSSVKFLPHTGDRIAIALRTIEHEDEGVYRTSVIVFRVDDGHVLLKDFAVGDSKYEGVEFL</sequence>
<feature type="region of interest" description="Disordered" evidence="7">
    <location>
        <begin position="58"/>
        <end position="96"/>
    </location>
</feature>
<feature type="binding site" evidence="6">
    <location>
        <position position="279"/>
    </location>
    <ligand>
        <name>Ca(2+)</name>
        <dbReference type="ChEBI" id="CHEBI:29108"/>
    </ligand>
</feature>